<organism evidence="4 5">
    <name type="scientific">Dipteronia dyeriana</name>
    <dbReference type="NCBI Taxonomy" id="168575"/>
    <lineage>
        <taxon>Eukaryota</taxon>
        <taxon>Viridiplantae</taxon>
        <taxon>Streptophyta</taxon>
        <taxon>Embryophyta</taxon>
        <taxon>Tracheophyta</taxon>
        <taxon>Spermatophyta</taxon>
        <taxon>Magnoliopsida</taxon>
        <taxon>eudicotyledons</taxon>
        <taxon>Gunneridae</taxon>
        <taxon>Pentapetalae</taxon>
        <taxon>rosids</taxon>
        <taxon>malvids</taxon>
        <taxon>Sapindales</taxon>
        <taxon>Sapindaceae</taxon>
        <taxon>Hippocastanoideae</taxon>
        <taxon>Acereae</taxon>
        <taxon>Dipteronia</taxon>
    </lineage>
</organism>
<evidence type="ECO:0000256" key="1">
    <source>
        <dbReference type="PROSITE-ProRule" id="PRU00042"/>
    </source>
</evidence>
<dbReference type="AlphaFoldDB" id="A0AAD9XAC8"/>
<evidence type="ECO:0000259" key="3">
    <source>
        <dbReference type="PROSITE" id="PS50157"/>
    </source>
</evidence>
<name>A0AAD9XAC8_9ROSI</name>
<dbReference type="SMART" id="SM00355">
    <property type="entry name" value="ZnF_C2H2"/>
    <property type="match status" value="3"/>
</dbReference>
<keyword evidence="5" id="KW-1185">Reference proteome</keyword>
<feature type="region of interest" description="Disordered" evidence="2">
    <location>
        <begin position="131"/>
        <end position="181"/>
    </location>
</feature>
<dbReference type="PROSITE" id="PS00028">
    <property type="entry name" value="ZINC_FINGER_C2H2_1"/>
    <property type="match status" value="2"/>
</dbReference>
<dbReference type="Gene3D" id="3.30.160.60">
    <property type="entry name" value="Classic Zinc Finger"/>
    <property type="match status" value="1"/>
</dbReference>
<gene>
    <name evidence="4" type="ORF">Ddye_008761</name>
</gene>
<dbReference type="Pfam" id="PF13912">
    <property type="entry name" value="zf-C2H2_6"/>
    <property type="match status" value="3"/>
</dbReference>
<dbReference type="SUPFAM" id="SSF57667">
    <property type="entry name" value="beta-beta-alpha zinc fingers"/>
    <property type="match status" value="1"/>
</dbReference>
<dbReference type="InterPro" id="IPR036236">
    <property type="entry name" value="Znf_C2H2_sf"/>
</dbReference>
<dbReference type="PROSITE" id="PS50157">
    <property type="entry name" value="ZINC_FINGER_C2H2_2"/>
    <property type="match status" value="2"/>
</dbReference>
<dbReference type="InterPro" id="IPR013087">
    <property type="entry name" value="Znf_C2H2_type"/>
</dbReference>
<evidence type="ECO:0000313" key="5">
    <source>
        <dbReference type="Proteomes" id="UP001280121"/>
    </source>
</evidence>
<accession>A0AAD9XAC8</accession>
<evidence type="ECO:0000313" key="4">
    <source>
        <dbReference type="EMBL" id="KAK2655709.1"/>
    </source>
</evidence>
<dbReference type="EMBL" id="JANJYI010000003">
    <property type="protein sequence ID" value="KAK2655709.1"/>
    <property type="molecule type" value="Genomic_DNA"/>
</dbReference>
<dbReference type="PANTHER" id="PTHR46869">
    <property type="entry name" value="C2H2-LIKE ZINC FINGER PROTEIN"/>
    <property type="match status" value="1"/>
</dbReference>
<evidence type="ECO:0000256" key="2">
    <source>
        <dbReference type="SAM" id="MobiDB-lite"/>
    </source>
</evidence>
<feature type="domain" description="C2H2-type" evidence="3">
    <location>
        <begin position="285"/>
        <end position="312"/>
    </location>
</feature>
<feature type="domain" description="C2H2-type" evidence="3">
    <location>
        <begin position="368"/>
        <end position="390"/>
    </location>
</feature>
<keyword evidence="1" id="KW-0862">Zinc</keyword>
<reference evidence="4" key="1">
    <citation type="journal article" date="2023" name="Plant J.">
        <title>Genome sequences and population genomics provide insights into the demographic history, inbreeding, and mutation load of two 'living fossil' tree species of Dipteronia.</title>
        <authorList>
            <person name="Feng Y."/>
            <person name="Comes H.P."/>
            <person name="Chen J."/>
            <person name="Zhu S."/>
            <person name="Lu R."/>
            <person name="Zhang X."/>
            <person name="Li P."/>
            <person name="Qiu J."/>
            <person name="Olsen K.M."/>
            <person name="Qiu Y."/>
        </authorList>
    </citation>
    <scope>NUCLEOTIDE SEQUENCE</scope>
    <source>
        <strain evidence="4">KIB01</strain>
    </source>
</reference>
<keyword evidence="1" id="KW-0863">Zinc-finger</keyword>
<proteinExistence type="predicted"/>
<dbReference type="GO" id="GO:0008270">
    <property type="term" value="F:zinc ion binding"/>
    <property type="evidence" value="ECO:0007669"/>
    <property type="project" value="UniProtKB-KW"/>
</dbReference>
<dbReference type="Proteomes" id="UP001280121">
    <property type="component" value="Unassembled WGS sequence"/>
</dbReference>
<keyword evidence="1" id="KW-0479">Metal-binding</keyword>
<comment type="caution">
    <text evidence="4">The sequence shown here is derived from an EMBL/GenBank/DDBJ whole genome shotgun (WGS) entry which is preliminary data.</text>
</comment>
<protein>
    <recommendedName>
        <fullName evidence="3">C2H2-type domain-containing protein</fullName>
    </recommendedName>
</protein>
<dbReference type="PANTHER" id="PTHR46869:SF6">
    <property type="entry name" value="C2H2-TYPE DOMAIN-CONTAINING PROTEIN"/>
    <property type="match status" value="1"/>
</dbReference>
<feature type="compositionally biased region" description="Basic residues" evidence="2">
    <location>
        <begin position="144"/>
        <end position="155"/>
    </location>
</feature>
<feature type="compositionally biased region" description="Polar residues" evidence="2">
    <location>
        <begin position="131"/>
        <end position="141"/>
    </location>
</feature>
<sequence>MEEDRELKHSCKFCNKSFPCGRSLGGHMRSPMINNNSSETTNGYKFAKKKKKLPSINDGESATCYSLRENPKKTRRLVDTSYDTSLHDKLCKWSVSSKTLFGSMEKERVSNKNNTSLDDQDSWTNATQKLIMDSQSDNETAAPNRKRRSKKRTRYKITTSNSSSLSVANNNNNGSSSVSEIGQEQQEEVALCLMMLSRDMGPRVCFNSVAESSDYNSVFLEDKVNGGEILKLKENCQFVDTVNKPQLGSNKNNSSKKKLCDSFDRETSGVSDIEFLKDFQKRSKFECNTCNKIFHSYQALGGHRASHKKIKGCFASKIDSYETQLSPDTRADNKLLKSTTNDNSMDQLVVECEDRADDQTSYVPKKRHECQICLKIFSSGQALGGHKRSHLVNVVNEARSNSSIVIEKPRMPEIRNFLDLNLPAPAEEESNNGHLVQTMVDR</sequence>
<feature type="compositionally biased region" description="Low complexity" evidence="2">
    <location>
        <begin position="156"/>
        <end position="179"/>
    </location>
</feature>